<organism evidence="3">
    <name type="scientific">marine metagenome</name>
    <dbReference type="NCBI Taxonomy" id="408172"/>
    <lineage>
        <taxon>unclassified sequences</taxon>
        <taxon>metagenomes</taxon>
        <taxon>ecological metagenomes</taxon>
    </lineage>
</organism>
<dbReference type="Pfam" id="PF04909">
    <property type="entry name" value="Amidohydro_2"/>
    <property type="match status" value="1"/>
</dbReference>
<gene>
    <name evidence="3" type="ORF">METZ01_LOCUS80045</name>
</gene>
<proteinExistence type="predicted"/>
<name>A0A381UHK9_9ZZZZ</name>
<feature type="domain" description="Amidohydrolase-related" evidence="2">
    <location>
        <begin position="66"/>
        <end position="368"/>
    </location>
</feature>
<dbReference type="PANTHER" id="PTHR21240:SF28">
    <property type="entry name" value="ISO-OROTATE DECARBOXYLASE (EUROFUNG)"/>
    <property type="match status" value="1"/>
</dbReference>
<dbReference type="GO" id="GO:0016787">
    <property type="term" value="F:hydrolase activity"/>
    <property type="evidence" value="ECO:0007669"/>
    <property type="project" value="InterPro"/>
</dbReference>
<dbReference type="GO" id="GO:0019748">
    <property type="term" value="P:secondary metabolic process"/>
    <property type="evidence" value="ECO:0007669"/>
    <property type="project" value="TreeGrafter"/>
</dbReference>
<accession>A0A381UHK9</accession>
<sequence length="370" mass="42039">MVRDGFRVFDSDMHVVEPADLWERYIDPAFKDRAPKGLNRHPRDLAIQLGGTIYPPENLSYINAIAPIMTQQMDVYAESEAQDWDSGSQVSAMDNEGIDLAVMFPSRGLFSLDRGDIEPDLATAISRGYNDWLVDFCAGSDRMFGAGMVPPHDVAGAIKESRRVVEELGFKTVFIRPNPVNGRNWHDPHYDPLWAELERLGVPLSFHEGGRVDLPQPGDNFETHMLYHTCTHPMAMMLAVVDVVGGGVLERFPGLTVAFLEGNCSWAPWLLWRLDEHYEMSAAYDHPDLKMEPSEYFRRQCYLSVECDEEPAEMVSKYGLEDNIVFSTDYPHADSKYPGSVERFLQMPLSDQARRKFLWDNCARLFGFEG</sequence>
<dbReference type="PANTHER" id="PTHR21240">
    <property type="entry name" value="2-AMINO-3-CARBOXYLMUCONATE-6-SEMIALDEHYDE DECARBOXYLASE"/>
    <property type="match status" value="1"/>
</dbReference>
<reference evidence="3" key="1">
    <citation type="submission" date="2018-05" db="EMBL/GenBank/DDBJ databases">
        <authorList>
            <person name="Lanie J.A."/>
            <person name="Ng W.-L."/>
            <person name="Kazmierczak K.M."/>
            <person name="Andrzejewski T.M."/>
            <person name="Davidsen T.M."/>
            <person name="Wayne K.J."/>
            <person name="Tettelin H."/>
            <person name="Glass J.I."/>
            <person name="Rusch D."/>
            <person name="Podicherti R."/>
            <person name="Tsui H.-C.T."/>
            <person name="Winkler M.E."/>
        </authorList>
    </citation>
    <scope>NUCLEOTIDE SEQUENCE</scope>
</reference>
<dbReference type="EMBL" id="UINC01006382">
    <property type="protein sequence ID" value="SVA27191.1"/>
    <property type="molecule type" value="Genomic_DNA"/>
</dbReference>
<evidence type="ECO:0000259" key="2">
    <source>
        <dbReference type="Pfam" id="PF04909"/>
    </source>
</evidence>
<dbReference type="InterPro" id="IPR032465">
    <property type="entry name" value="ACMSD"/>
</dbReference>
<evidence type="ECO:0000313" key="3">
    <source>
        <dbReference type="EMBL" id="SVA27191.1"/>
    </source>
</evidence>
<keyword evidence="1" id="KW-0456">Lyase</keyword>
<dbReference type="InterPro" id="IPR032466">
    <property type="entry name" value="Metal_Hydrolase"/>
</dbReference>
<dbReference type="GO" id="GO:0016831">
    <property type="term" value="F:carboxy-lyase activity"/>
    <property type="evidence" value="ECO:0007669"/>
    <property type="project" value="InterPro"/>
</dbReference>
<protein>
    <recommendedName>
        <fullName evidence="2">Amidohydrolase-related domain-containing protein</fullName>
    </recommendedName>
</protein>
<evidence type="ECO:0000256" key="1">
    <source>
        <dbReference type="ARBA" id="ARBA00023239"/>
    </source>
</evidence>
<dbReference type="AlphaFoldDB" id="A0A381UHK9"/>
<dbReference type="SUPFAM" id="SSF51556">
    <property type="entry name" value="Metallo-dependent hydrolases"/>
    <property type="match status" value="1"/>
</dbReference>
<dbReference type="GO" id="GO:0005737">
    <property type="term" value="C:cytoplasm"/>
    <property type="evidence" value="ECO:0007669"/>
    <property type="project" value="TreeGrafter"/>
</dbReference>
<dbReference type="InterPro" id="IPR006680">
    <property type="entry name" value="Amidohydro-rel"/>
</dbReference>
<dbReference type="Gene3D" id="3.20.20.140">
    <property type="entry name" value="Metal-dependent hydrolases"/>
    <property type="match status" value="1"/>
</dbReference>